<evidence type="ECO:0000313" key="1">
    <source>
        <dbReference type="EMBL" id="RZC74544.1"/>
    </source>
</evidence>
<keyword evidence="2" id="KW-1185">Reference proteome</keyword>
<gene>
    <name evidence="1" type="ORF">C5167_050024</name>
</gene>
<proteinExistence type="predicted"/>
<name>A0A4Y7KMG3_PAPSO</name>
<organism evidence="1 2">
    <name type="scientific">Papaver somniferum</name>
    <name type="common">Opium poppy</name>
    <dbReference type="NCBI Taxonomy" id="3469"/>
    <lineage>
        <taxon>Eukaryota</taxon>
        <taxon>Viridiplantae</taxon>
        <taxon>Streptophyta</taxon>
        <taxon>Embryophyta</taxon>
        <taxon>Tracheophyta</taxon>
        <taxon>Spermatophyta</taxon>
        <taxon>Magnoliopsida</taxon>
        <taxon>Ranunculales</taxon>
        <taxon>Papaveraceae</taxon>
        <taxon>Papaveroideae</taxon>
        <taxon>Papaver</taxon>
    </lineage>
</organism>
<dbReference type="EMBL" id="CM010722">
    <property type="protein sequence ID" value="RZC74544.1"/>
    <property type="molecule type" value="Genomic_DNA"/>
</dbReference>
<evidence type="ECO:0000313" key="2">
    <source>
        <dbReference type="Proteomes" id="UP000316621"/>
    </source>
</evidence>
<dbReference type="Gramene" id="RZC74544">
    <property type="protein sequence ID" value="RZC74544"/>
    <property type="gene ID" value="C5167_050024"/>
</dbReference>
<dbReference type="AlphaFoldDB" id="A0A4Y7KMG3"/>
<dbReference type="Proteomes" id="UP000316621">
    <property type="component" value="Chromosome 8"/>
</dbReference>
<reference evidence="1 2" key="1">
    <citation type="journal article" date="2018" name="Science">
        <title>The opium poppy genome and morphinan production.</title>
        <authorList>
            <person name="Guo L."/>
            <person name="Winzer T."/>
            <person name="Yang X."/>
            <person name="Li Y."/>
            <person name="Ning Z."/>
            <person name="He Z."/>
            <person name="Teodor R."/>
            <person name="Lu Y."/>
            <person name="Bowser T.A."/>
            <person name="Graham I.A."/>
            <person name="Ye K."/>
        </authorList>
    </citation>
    <scope>NUCLEOTIDE SEQUENCE [LARGE SCALE GENOMIC DNA]</scope>
    <source>
        <strain evidence="2">cv. HN1</strain>
        <tissue evidence="1">Leaves</tissue>
    </source>
</reference>
<sequence>MIRYIDEAATLEYGKVFVQVSCLGREQSVEIHTLCLMRMDQRTITLLYLERSALLKIRCCTLVICVLQAVDVPAPYGGLCFISSIRKKTPSK</sequence>
<accession>A0A4Y7KMG3</accession>
<protein>
    <submittedName>
        <fullName evidence="1">Uncharacterized protein</fullName>
    </submittedName>
</protein>